<dbReference type="EMBL" id="JBGBPQ010000007">
    <property type="protein sequence ID" value="KAL1521480.1"/>
    <property type="molecule type" value="Genomic_DNA"/>
</dbReference>
<comment type="subcellular location">
    <subcellularLocation>
        <location evidence="1">Membrane</location>
        <topology evidence="1">Single-pass type II membrane protein</topology>
    </subcellularLocation>
</comment>
<comment type="similarity">
    <text evidence="3">Belongs to the glycosyltransferase 7 family.</text>
</comment>
<evidence type="ECO:0000313" key="13">
    <source>
        <dbReference type="EMBL" id="KAL1521480.1"/>
    </source>
</evidence>
<keyword evidence="5" id="KW-0808">Transferase</keyword>
<evidence type="ECO:0000256" key="4">
    <source>
        <dbReference type="ARBA" id="ARBA00022676"/>
    </source>
</evidence>
<comment type="caution">
    <text evidence="13">The sequence shown here is derived from an EMBL/GenBank/DDBJ whole genome shotgun (WGS) entry which is preliminary data.</text>
</comment>
<keyword evidence="7" id="KW-0735">Signal-anchor</keyword>
<dbReference type="Proteomes" id="UP001515480">
    <property type="component" value="Unassembled WGS sequence"/>
</dbReference>
<protein>
    <submittedName>
        <fullName evidence="13">Uncharacterized protein</fullName>
    </submittedName>
</protein>
<dbReference type="InterPro" id="IPR027791">
    <property type="entry name" value="Galactosyl_T_C"/>
</dbReference>
<dbReference type="InterPro" id="IPR003859">
    <property type="entry name" value="Galactosyl_T"/>
</dbReference>
<keyword evidence="4" id="KW-0328">Glycosyltransferase</keyword>
<dbReference type="InterPro" id="IPR027995">
    <property type="entry name" value="Galactosyl_T_N"/>
</dbReference>
<evidence type="ECO:0000256" key="3">
    <source>
        <dbReference type="ARBA" id="ARBA00005735"/>
    </source>
</evidence>
<evidence type="ECO:0000256" key="10">
    <source>
        <dbReference type="ARBA" id="ARBA00023180"/>
    </source>
</evidence>
<dbReference type="GO" id="GO:0005794">
    <property type="term" value="C:Golgi apparatus"/>
    <property type="evidence" value="ECO:0007669"/>
    <property type="project" value="TreeGrafter"/>
</dbReference>
<feature type="domain" description="Galactosyltransferase C-terminal" evidence="11">
    <location>
        <begin position="158"/>
        <end position="205"/>
    </location>
</feature>
<feature type="domain" description="Galactosyltransferase N-terminal" evidence="12">
    <location>
        <begin position="45"/>
        <end position="134"/>
    </location>
</feature>
<accession>A0AB34JIS2</accession>
<dbReference type="PRINTS" id="PR02050">
    <property type="entry name" value="B14GALTRFASE"/>
</dbReference>
<keyword evidence="9" id="KW-0472">Membrane</keyword>
<dbReference type="PANTHER" id="PTHR19300:SF30">
    <property type="entry name" value="BETA-1,4-GALACTOSYLTRANSFERASE 7"/>
    <property type="match status" value="1"/>
</dbReference>
<dbReference type="Pfam" id="PF13733">
    <property type="entry name" value="Glyco_transf_7N"/>
    <property type="match status" value="1"/>
</dbReference>
<evidence type="ECO:0000256" key="9">
    <source>
        <dbReference type="ARBA" id="ARBA00023136"/>
    </source>
</evidence>
<organism evidence="13 14">
    <name type="scientific">Prymnesium parvum</name>
    <name type="common">Toxic golden alga</name>
    <dbReference type="NCBI Taxonomy" id="97485"/>
    <lineage>
        <taxon>Eukaryota</taxon>
        <taxon>Haptista</taxon>
        <taxon>Haptophyta</taxon>
        <taxon>Prymnesiophyceae</taxon>
        <taxon>Prymnesiales</taxon>
        <taxon>Prymnesiaceae</taxon>
        <taxon>Prymnesium</taxon>
    </lineage>
</organism>
<gene>
    <name evidence="13" type="ORF">AB1Y20_021142</name>
</gene>
<dbReference type="GO" id="GO:0016020">
    <property type="term" value="C:membrane"/>
    <property type="evidence" value="ECO:0007669"/>
    <property type="project" value="UniProtKB-SubCell"/>
</dbReference>
<comment type="pathway">
    <text evidence="2">Protein modification; protein glycosylation.</text>
</comment>
<evidence type="ECO:0000256" key="2">
    <source>
        <dbReference type="ARBA" id="ARBA00004922"/>
    </source>
</evidence>
<sequence>MAFRWVSPGCSWYEHHMLGGCQRPIVPPERCLPSLSTSHIRKRKPRLMVIIPFRGDSSSASLEGLCSQLPSHLDAQGVEFALLLVNQADSHPFNRGMLTNAAFAALHRQLVEGRKFRADWFTYIAVHDVDRYPDTRNRSCDRVTSAYYREPAQTPRVLHPTSYTGGVLLLRASVFQALNGFSNQFWGWGHEDNEFYLRLRQCGLPPSHAPEVVSCMKHLDCSECRKAKPANTLASLRAETRLIALVQERLRQPKLIVDDDGLSSVHFSLQNSSRRKQCGRHVLHILDVVLQRPTARLADEPCVADGGARDDGCVATVTPSTLPAGVVTCARNALPHKSQASRILRATRSRVMYNYRYEVDFVTSHNHSLSRSTAVYRVAICGQEWQPVTVPDTVRYQPIWRVLMPPRASNRAKRKPRLSKDFHYHGHFPCELSPPPWVTEPHSHQSAKLPSR</sequence>
<dbReference type="GO" id="GO:0008378">
    <property type="term" value="F:galactosyltransferase activity"/>
    <property type="evidence" value="ECO:0007669"/>
    <property type="project" value="TreeGrafter"/>
</dbReference>
<dbReference type="PANTHER" id="PTHR19300">
    <property type="entry name" value="BETA-1,4-GALACTOSYLTRANSFERASE"/>
    <property type="match status" value="1"/>
</dbReference>
<evidence type="ECO:0000256" key="7">
    <source>
        <dbReference type="ARBA" id="ARBA00022968"/>
    </source>
</evidence>
<dbReference type="AlphaFoldDB" id="A0AB34JIS2"/>
<proteinExistence type="inferred from homology"/>
<evidence type="ECO:0000313" key="14">
    <source>
        <dbReference type="Proteomes" id="UP001515480"/>
    </source>
</evidence>
<dbReference type="Gene3D" id="3.90.550.10">
    <property type="entry name" value="Spore Coat Polysaccharide Biosynthesis Protein SpsA, Chain A"/>
    <property type="match status" value="1"/>
</dbReference>
<dbReference type="GO" id="GO:0005975">
    <property type="term" value="P:carbohydrate metabolic process"/>
    <property type="evidence" value="ECO:0007669"/>
    <property type="project" value="InterPro"/>
</dbReference>
<evidence type="ECO:0000259" key="11">
    <source>
        <dbReference type="Pfam" id="PF02709"/>
    </source>
</evidence>
<evidence type="ECO:0000256" key="1">
    <source>
        <dbReference type="ARBA" id="ARBA00004606"/>
    </source>
</evidence>
<dbReference type="Pfam" id="PF02709">
    <property type="entry name" value="Glyco_transf_7C"/>
    <property type="match status" value="1"/>
</dbReference>
<keyword evidence="6" id="KW-0812">Transmembrane</keyword>
<dbReference type="InterPro" id="IPR029044">
    <property type="entry name" value="Nucleotide-diphossugar_trans"/>
</dbReference>
<evidence type="ECO:0000256" key="8">
    <source>
        <dbReference type="ARBA" id="ARBA00022989"/>
    </source>
</evidence>
<keyword evidence="14" id="KW-1185">Reference proteome</keyword>
<evidence type="ECO:0000259" key="12">
    <source>
        <dbReference type="Pfam" id="PF13733"/>
    </source>
</evidence>
<name>A0AB34JIS2_PRYPA</name>
<keyword evidence="8" id="KW-1133">Transmembrane helix</keyword>
<reference evidence="13 14" key="1">
    <citation type="journal article" date="2024" name="Science">
        <title>Giant polyketide synthase enzymes in the biosynthesis of giant marine polyether toxins.</title>
        <authorList>
            <person name="Fallon T.R."/>
            <person name="Shende V.V."/>
            <person name="Wierzbicki I.H."/>
            <person name="Pendleton A.L."/>
            <person name="Watervoot N.F."/>
            <person name="Auber R.P."/>
            <person name="Gonzalez D.J."/>
            <person name="Wisecaver J.H."/>
            <person name="Moore B.S."/>
        </authorList>
    </citation>
    <scope>NUCLEOTIDE SEQUENCE [LARGE SCALE GENOMIC DNA]</scope>
    <source>
        <strain evidence="13 14">12B1</strain>
    </source>
</reference>
<dbReference type="SUPFAM" id="SSF53448">
    <property type="entry name" value="Nucleotide-diphospho-sugar transferases"/>
    <property type="match status" value="1"/>
</dbReference>
<keyword evidence="10" id="KW-0325">Glycoprotein</keyword>
<evidence type="ECO:0000256" key="5">
    <source>
        <dbReference type="ARBA" id="ARBA00022679"/>
    </source>
</evidence>
<evidence type="ECO:0000256" key="6">
    <source>
        <dbReference type="ARBA" id="ARBA00022692"/>
    </source>
</evidence>